<dbReference type="InterPro" id="IPR042178">
    <property type="entry name" value="Serpin_sf_1"/>
</dbReference>
<dbReference type="Gene3D" id="3.30.497.10">
    <property type="entry name" value="Antithrombin, subunit I, domain 2"/>
    <property type="match status" value="1"/>
</dbReference>
<dbReference type="Proteomes" id="UP000054047">
    <property type="component" value="Unassembled WGS sequence"/>
</dbReference>
<protein>
    <recommendedName>
        <fullName evidence="2">Serpin domain-containing protein</fullName>
    </recommendedName>
</protein>
<reference evidence="3 4" key="1">
    <citation type="submission" date="2013-12" db="EMBL/GenBank/DDBJ databases">
        <title>Draft genome of the parsitic nematode Ancylostoma duodenale.</title>
        <authorList>
            <person name="Mitreva M."/>
        </authorList>
    </citation>
    <scope>NUCLEOTIDE SEQUENCE [LARGE SCALE GENOMIC DNA]</scope>
    <source>
        <strain evidence="3 4">Zhejiang</strain>
    </source>
</reference>
<proteinExistence type="inferred from homology"/>
<gene>
    <name evidence="3" type="ORF">ANCDUO_12726</name>
</gene>
<dbReference type="InterPro" id="IPR000215">
    <property type="entry name" value="Serpin_fam"/>
</dbReference>
<dbReference type="Gene3D" id="2.30.39.10">
    <property type="entry name" value="Alpha-1-antitrypsin, domain 1"/>
    <property type="match status" value="1"/>
</dbReference>
<evidence type="ECO:0000259" key="2">
    <source>
        <dbReference type="Pfam" id="PF00079"/>
    </source>
</evidence>
<comment type="similarity">
    <text evidence="1">Belongs to the serpin family.</text>
</comment>
<evidence type="ECO:0000313" key="4">
    <source>
        <dbReference type="Proteomes" id="UP000054047"/>
    </source>
</evidence>
<dbReference type="GO" id="GO:0005615">
    <property type="term" value="C:extracellular space"/>
    <property type="evidence" value="ECO:0007669"/>
    <property type="project" value="InterPro"/>
</dbReference>
<dbReference type="OrthoDB" id="9518664at2759"/>
<feature type="domain" description="Serpin" evidence="2">
    <location>
        <begin position="11"/>
        <end position="86"/>
    </location>
</feature>
<dbReference type="Pfam" id="PF00079">
    <property type="entry name" value="Serpin"/>
    <property type="match status" value="1"/>
</dbReference>
<dbReference type="SUPFAM" id="SSF56574">
    <property type="entry name" value="Serpins"/>
    <property type="match status" value="1"/>
</dbReference>
<name>A0A0C2GDU7_9BILA</name>
<accession>A0A0C2GDU7</accession>
<sequence length="120" mass="14020">MVKSNNVKGAFALIVNAIYFTGEWSVKFDQGGNSKRKFFSAENSEKLEFMNKVDHRLYAEDADLQVLSLQYKDTSYAFNILLPKKRYTRASLRRRKTVLSEICDNSWYLSDSALENCWER</sequence>
<dbReference type="InterPro" id="IPR042185">
    <property type="entry name" value="Serpin_sf_2"/>
</dbReference>
<dbReference type="PANTHER" id="PTHR11461">
    <property type="entry name" value="SERINE PROTEASE INHIBITOR, SERPIN"/>
    <property type="match status" value="1"/>
</dbReference>
<dbReference type="GO" id="GO:0004867">
    <property type="term" value="F:serine-type endopeptidase inhibitor activity"/>
    <property type="evidence" value="ECO:0007669"/>
    <property type="project" value="InterPro"/>
</dbReference>
<dbReference type="InterPro" id="IPR036186">
    <property type="entry name" value="Serpin_sf"/>
</dbReference>
<dbReference type="InterPro" id="IPR023796">
    <property type="entry name" value="Serpin_dom"/>
</dbReference>
<dbReference type="AlphaFoldDB" id="A0A0C2GDU7"/>
<evidence type="ECO:0000313" key="3">
    <source>
        <dbReference type="EMBL" id="KIH57084.1"/>
    </source>
</evidence>
<dbReference type="EMBL" id="KN734844">
    <property type="protein sequence ID" value="KIH57084.1"/>
    <property type="molecule type" value="Genomic_DNA"/>
</dbReference>
<evidence type="ECO:0000256" key="1">
    <source>
        <dbReference type="ARBA" id="ARBA00009500"/>
    </source>
</evidence>
<keyword evidence="4" id="KW-1185">Reference proteome</keyword>
<organism evidence="3 4">
    <name type="scientific">Ancylostoma duodenale</name>
    <dbReference type="NCBI Taxonomy" id="51022"/>
    <lineage>
        <taxon>Eukaryota</taxon>
        <taxon>Metazoa</taxon>
        <taxon>Ecdysozoa</taxon>
        <taxon>Nematoda</taxon>
        <taxon>Chromadorea</taxon>
        <taxon>Rhabditida</taxon>
        <taxon>Rhabditina</taxon>
        <taxon>Rhabditomorpha</taxon>
        <taxon>Strongyloidea</taxon>
        <taxon>Ancylostomatidae</taxon>
        <taxon>Ancylostomatinae</taxon>
        <taxon>Ancylostoma</taxon>
    </lineage>
</organism>
<dbReference type="PANTHER" id="PTHR11461:SF211">
    <property type="entry name" value="GH10112P-RELATED"/>
    <property type="match status" value="1"/>
</dbReference>